<name>A0ABT1TT35_9GAMM</name>
<dbReference type="RefSeq" id="WP_256607005.1">
    <property type="nucleotide sequence ID" value="NZ_JANIBL010000030.1"/>
</dbReference>
<comment type="caution">
    <text evidence="2">The sequence shown here is derived from an EMBL/GenBank/DDBJ whole genome shotgun (WGS) entry which is preliminary data.</text>
</comment>
<dbReference type="PROSITE" id="PS51257">
    <property type="entry name" value="PROKAR_LIPOPROTEIN"/>
    <property type="match status" value="1"/>
</dbReference>
<organism evidence="2 3">
    <name type="scientific">Methylomonas rosea</name>
    <dbReference type="NCBI Taxonomy" id="2952227"/>
    <lineage>
        <taxon>Bacteria</taxon>
        <taxon>Pseudomonadati</taxon>
        <taxon>Pseudomonadota</taxon>
        <taxon>Gammaproteobacteria</taxon>
        <taxon>Methylococcales</taxon>
        <taxon>Methylococcaceae</taxon>
        <taxon>Methylomonas</taxon>
    </lineage>
</organism>
<evidence type="ECO:0000313" key="2">
    <source>
        <dbReference type="EMBL" id="MCQ8117936.1"/>
    </source>
</evidence>
<evidence type="ECO:0000256" key="1">
    <source>
        <dbReference type="SAM" id="SignalP"/>
    </source>
</evidence>
<accession>A0ABT1TT35</accession>
<keyword evidence="1" id="KW-0732">Signal</keyword>
<sequence>MNIRIRLALIFLSLTMLSGCVAYAPYADSYPATYTPYGYGSYGYSYGYSAPVVPVPMYRGGWGYGGHRGYGGHHGRGHFGHHGHH</sequence>
<feature type="signal peptide" evidence="1">
    <location>
        <begin position="1"/>
        <end position="24"/>
    </location>
</feature>
<dbReference type="EMBL" id="JANIBL010000030">
    <property type="protein sequence ID" value="MCQ8117936.1"/>
    <property type="molecule type" value="Genomic_DNA"/>
</dbReference>
<keyword evidence="3" id="KW-1185">Reference proteome</keyword>
<feature type="chain" id="PRO_5047411093" description="Lipoprotein" evidence="1">
    <location>
        <begin position="25"/>
        <end position="85"/>
    </location>
</feature>
<proteinExistence type="predicted"/>
<gene>
    <name evidence="2" type="ORF">NP589_10910</name>
</gene>
<reference evidence="2 3" key="1">
    <citation type="submission" date="2022-07" db="EMBL/GenBank/DDBJ databases">
        <title>Methylomonas rivi sp. nov., Methylomonas rosea sp. nov., Methylomonas aureus sp. nov. and Methylomonas subterranea sp. nov., four novel methanotrophs isolated from a freshwater creek and the deep terrestrial subsurface.</title>
        <authorList>
            <person name="Abin C."/>
            <person name="Sankaranarayanan K."/>
            <person name="Garner C."/>
            <person name="Sindelar R."/>
            <person name="Kotary K."/>
            <person name="Garner R."/>
            <person name="Barclay S."/>
            <person name="Lawson P."/>
            <person name="Krumholz L."/>
        </authorList>
    </citation>
    <scope>NUCLEOTIDE SEQUENCE [LARGE SCALE GENOMIC DNA]</scope>
    <source>
        <strain evidence="2 3">WSC-7</strain>
    </source>
</reference>
<protein>
    <recommendedName>
        <fullName evidence="4">Lipoprotein</fullName>
    </recommendedName>
</protein>
<evidence type="ECO:0000313" key="3">
    <source>
        <dbReference type="Proteomes" id="UP001524570"/>
    </source>
</evidence>
<dbReference type="Proteomes" id="UP001524570">
    <property type="component" value="Unassembled WGS sequence"/>
</dbReference>
<evidence type="ECO:0008006" key="4">
    <source>
        <dbReference type="Google" id="ProtNLM"/>
    </source>
</evidence>